<dbReference type="SUPFAM" id="SSF52540">
    <property type="entry name" value="P-loop containing nucleoside triphosphate hydrolases"/>
    <property type="match status" value="1"/>
</dbReference>
<dbReference type="CDD" id="cd18137">
    <property type="entry name" value="HLD_clamp_pol_III_gamma_tau"/>
    <property type="match status" value="1"/>
</dbReference>
<feature type="compositionally biased region" description="Acidic residues" evidence="12">
    <location>
        <begin position="71"/>
        <end position="84"/>
    </location>
</feature>
<dbReference type="Pfam" id="PF13177">
    <property type="entry name" value="DNA_pol3_delta2"/>
    <property type="match status" value="1"/>
</dbReference>
<dbReference type="EMBL" id="REFW01000001">
    <property type="protein sequence ID" value="RMB61905.1"/>
    <property type="molecule type" value="Genomic_DNA"/>
</dbReference>
<dbReference type="NCBIfam" id="TIGR02397">
    <property type="entry name" value="dnaX_nterm"/>
    <property type="match status" value="1"/>
</dbReference>
<dbReference type="FunFam" id="3.40.50.300:FF:000014">
    <property type="entry name" value="DNA polymerase III subunit gamma/tau"/>
    <property type="match status" value="1"/>
</dbReference>
<evidence type="ECO:0000313" key="14">
    <source>
        <dbReference type="EMBL" id="RMB61905.1"/>
    </source>
</evidence>
<dbReference type="CDD" id="cd00009">
    <property type="entry name" value="AAA"/>
    <property type="match status" value="1"/>
</dbReference>
<dbReference type="Proteomes" id="UP000275256">
    <property type="component" value="Unassembled WGS sequence"/>
</dbReference>
<feature type="compositionally biased region" description="Pro residues" evidence="12">
    <location>
        <begin position="755"/>
        <end position="764"/>
    </location>
</feature>
<keyword evidence="7" id="KW-0547">Nucleotide-binding</keyword>
<dbReference type="InterPro" id="IPR045085">
    <property type="entry name" value="HLD_clamp_pol_III_gamma_tau"/>
</dbReference>
<comment type="similarity">
    <text evidence="1">Belongs to the DnaX/STICHEL family.</text>
</comment>
<feature type="compositionally biased region" description="Basic and acidic residues" evidence="12">
    <location>
        <begin position="511"/>
        <end position="521"/>
    </location>
</feature>
<evidence type="ECO:0000256" key="1">
    <source>
        <dbReference type="ARBA" id="ARBA00006360"/>
    </source>
</evidence>
<evidence type="ECO:0000256" key="2">
    <source>
        <dbReference type="ARBA" id="ARBA00012417"/>
    </source>
</evidence>
<dbReference type="InterPro" id="IPR027417">
    <property type="entry name" value="P-loop_NTPase"/>
</dbReference>
<evidence type="ECO:0000259" key="13">
    <source>
        <dbReference type="SMART" id="SM00382"/>
    </source>
</evidence>
<dbReference type="Gene3D" id="3.40.50.300">
    <property type="entry name" value="P-loop containing nucleotide triphosphate hydrolases"/>
    <property type="match status" value="1"/>
</dbReference>
<feature type="compositionally biased region" description="Low complexity" evidence="12">
    <location>
        <begin position="572"/>
        <end position="654"/>
    </location>
</feature>
<dbReference type="OrthoDB" id="9810148at2"/>
<dbReference type="AlphaFoldDB" id="A0A3M0GA77"/>
<dbReference type="PANTHER" id="PTHR11669:SF0">
    <property type="entry name" value="PROTEIN STICHEL-LIKE 2"/>
    <property type="match status" value="1"/>
</dbReference>
<dbReference type="GO" id="GO:0005524">
    <property type="term" value="F:ATP binding"/>
    <property type="evidence" value="ECO:0007669"/>
    <property type="project" value="UniProtKB-KW"/>
</dbReference>
<evidence type="ECO:0000256" key="8">
    <source>
        <dbReference type="ARBA" id="ARBA00022833"/>
    </source>
</evidence>
<comment type="caution">
    <text evidence="14">The sequence shown here is derived from an EMBL/GenBank/DDBJ whole genome shotgun (WGS) entry which is preliminary data.</text>
</comment>
<protein>
    <recommendedName>
        <fullName evidence="2">DNA-directed DNA polymerase</fullName>
        <ecNumber evidence="2">2.7.7.7</ecNumber>
    </recommendedName>
</protein>
<feature type="compositionally biased region" description="Acidic residues" evidence="12">
    <location>
        <begin position="50"/>
        <end position="62"/>
    </location>
</feature>
<dbReference type="SUPFAM" id="SSF48019">
    <property type="entry name" value="post-AAA+ oligomerization domain-like"/>
    <property type="match status" value="1"/>
</dbReference>
<evidence type="ECO:0000256" key="11">
    <source>
        <dbReference type="ARBA" id="ARBA00049244"/>
    </source>
</evidence>
<evidence type="ECO:0000256" key="4">
    <source>
        <dbReference type="ARBA" id="ARBA00022695"/>
    </source>
</evidence>
<feature type="domain" description="AAA+ ATPase" evidence="13">
    <location>
        <begin position="146"/>
        <end position="294"/>
    </location>
</feature>
<organism evidence="14 15">
    <name type="scientific">Tessaracoccus antarcticus</name>
    <dbReference type="NCBI Taxonomy" id="2479848"/>
    <lineage>
        <taxon>Bacteria</taxon>
        <taxon>Bacillati</taxon>
        <taxon>Actinomycetota</taxon>
        <taxon>Actinomycetes</taxon>
        <taxon>Propionibacteriales</taxon>
        <taxon>Propionibacteriaceae</taxon>
        <taxon>Tessaracoccus</taxon>
    </lineage>
</organism>
<feature type="region of interest" description="Disordered" evidence="12">
    <location>
        <begin position="503"/>
        <end position="654"/>
    </location>
</feature>
<keyword evidence="15" id="KW-1185">Reference proteome</keyword>
<keyword evidence="4" id="KW-0548">Nucleotidyltransferase</keyword>
<dbReference type="InterPro" id="IPR008921">
    <property type="entry name" value="DNA_pol3_clamp-load_cplx_C"/>
</dbReference>
<evidence type="ECO:0000256" key="7">
    <source>
        <dbReference type="ARBA" id="ARBA00022741"/>
    </source>
</evidence>
<dbReference type="NCBIfam" id="NF005846">
    <property type="entry name" value="PRK07764.1-6"/>
    <property type="match status" value="1"/>
</dbReference>
<evidence type="ECO:0000256" key="10">
    <source>
        <dbReference type="ARBA" id="ARBA00022932"/>
    </source>
</evidence>
<evidence type="ECO:0000256" key="5">
    <source>
        <dbReference type="ARBA" id="ARBA00022705"/>
    </source>
</evidence>
<dbReference type="InterPro" id="IPR022754">
    <property type="entry name" value="DNA_pol_III_gamma-3"/>
</dbReference>
<dbReference type="GO" id="GO:0003677">
    <property type="term" value="F:DNA binding"/>
    <property type="evidence" value="ECO:0007669"/>
    <property type="project" value="InterPro"/>
</dbReference>
<accession>A0A3M0GA77</accession>
<dbReference type="Pfam" id="PF22608">
    <property type="entry name" value="DNAX_ATPase_lid"/>
    <property type="match status" value="1"/>
</dbReference>
<dbReference type="InterPro" id="IPR003593">
    <property type="entry name" value="AAA+_ATPase"/>
</dbReference>
<feature type="compositionally biased region" description="Pro residues" evidence="12">
    <location>
        <begin position="525"/>
        <end position="537"/>
    </location>
</feature>
<keyword evidence="6" id="KW-0479">Metal-binding</keyword>
<evidence type="ECO:0000256" key="12">
    <source>
        <dbReference type="SAM" id="MobiDB-lite"/>
    </source>
</evidence>
<keyword evidence="3" id="KW-0808">Transferase</keyword>
<proteinExistence type="inferred from homology"/>
<evidence type="ECO:0000256" key="6">
    <source>
        <dbReference type="ARBA" id="ARBA00022723"/>
    </source>
</evidence>
<dbReference type="Gene3D" id="1.10.8.60">
    <property type="match status" value="1"/>
</dbReference>
<sequence length="825" mass="87069">MSVRWHRLSSVDQDLEDEYGPIGEPGDTLSGDAPPPDDIFQDGPGLFGDEGIDDVAPDDVVEQDGPGLFDDPAEEPLDDPEDSSAESSWLPASAVGAVLNSRRTTPEAPAAPLALYRRYRPDTFQELIGQDHVTVPLQRALDNNKVNHAYLFSGPRGCGKTTSARILARCLNCEMGPTSTPCGVCQSCTDLARGGPGSIDVIEIDAASHGGVDDARDLRERAFFAPVASRYKIYIVDEAHMVTTAGFNALLKLVEEPPPHAKFVFATTEPEKVIGTIRSRTHHYPFRLVPPRILTEYLSQICDTEGVHVDAAALPLVVRAGGGSVRDSLSVLDQLLGGAGEEGVGHEQAAALLGYTPDALLDEIMDAFAAGDGAGVFRTIDKVIEVGQDPRRFAEDLLRRLRDLVILAAVPDAATNGMLEVSTDQAQRLATQVAGMGNGELTRAAEVIATGLTDMRGTTAPRLHLELMCARVLLPGADADERGLNARMDRLERRVGMIGSGEAPVANWDDVEGHRPPEKALARPAPQPQQAPAPQPRQAPAQQVPAEQPPAERQAPAPQAPAPQPAREERPQAAAPAEPTQRPAQQAPSRETAAQPAPAQQPSAPSSPSRPAPAQGPAKQPLRQRPAGAPAAGSAQAPAQQEAPAAARPRAESQVALTTSELRRVWPNVLEEVKGRRRFTYMLLSQNAQVIEVSGGQLVLGFASAGAKENFSASGNQDVLADSLIEVIGVELRIQAVETKSGEQAAAAQPTPAQSAPPPGPPPATRQMADAVASAASASEKEPQRAEADIASDDVELVNADEAAAALLAATFDAQVIDVEDKNAP</sequence>
<feature type="region of interest" description="Disordered" evidence="12">
    <location>
        <begin position="1"/>
        <end position="89"/>
    </location>
</feature>
<feature type="region of interest" description="Disordered" evidence="12">
    <location>
        <begin position="741"/>
        <end position="793"/>
    </location>
</feature>
<reference evidence="14 15" key="1">
    <citation type="submission" date="2018-10" db="EMBL/GenBank/DDBJ databases">
        <title>Tessaracoccus antarcticuss sp. nov., isolated from sediment.</title>
        <authorList>
            <person name="Zhou L.Y."/>
            <person name="Du Z.J."/>
        </authorList>
    </citation>
    <scope>NUCLEOTIDE SEQUENCE [LARGE SCALE GENOMIC DNA]</scope>
    <source>
        <strain evidence="14 15">JDX10</strain>
    </source>
</reference>
<keyword evidence="8" id="KW-0862">Zinc</keyword>
<evidence type="ECO:0000256" key="3">
    <source>
        <dbReference type="ARBA" id="ARBA00022679"/>
    </source>
</evidence>
<dbReference type="InterPro" id="IPR012763">
    <property type="entry name" value="DNA_pol_III_sug/sutau_N"/>
</dbReference>
<evidence type="ECO:0000256" key="9">
    <source>
        <dbReference type="ARBA" id="ARBA00022840"/>
    </source>
</evidence>
<dbReference type="GO" id="GO:0006261">
    <property type="term" value="P:DNA-templated DNA replication"/>
    <property type="evidence" value="ECO:0007669"/>
    <property type="project" value="TreeGrafter"/>
</dbReference>
<keyword evidence="9" id="KW-0067">ATP-binding</keyword>
<dbReference type="InterPro" id="IPR050238">
    <property type="entry name" value="DNA_Rep/Repair_Clamp_Loader"/>
</dbReference>
<feature type="compositionally biased region" description="Basic and acidic residues" evidence="12">
    <location>
        <begin position="779"/>
        <end position="788"/>
    </location>
</feature>
<dbReference type="GO" id="GO:0046872">
    <property type="term" value="F:metal ion binding"/>
    <property type="evidence" value="ECO:0007669"/>
    <property type="project" value="UniProtKB-KW"/>
</dbReference>
<keyword evidence="10" id="KW-0239">DNA-directed DNA polymerase</keyword>
<keyword evidence="5" id="KW-0235">DNA replication</keyword>
<dbReference type="EC" id="2.7.7.7" evidence="2"/>
<evidence type="ECO:0000313" key="15">
    <source>
        <dbReference type="Proteomes" id="UP000275256"/>
    </source>
</evidence>
<dbReference type="GO" id="GO:0009360">
    <property type="term" value="C:DNA polymerase III complex"/>
    <property type="evidence" value="ECO:0007669"/>
    <property type="project" value="InterPro"/>
</dbReference>
<dbReference type="PANTHER" id="PTHR11669">
    <property type="entry name" value="REPLICATION FACTOR C / DNA POLYMERASE III GAMMA-TAU SUBUNIT"/>
    <property type="match status" value="1"/>
</dbReference>
<gene>
    <name evidence="14" type="ORF">EAX62_04740</name>
</gene>
<feature type="compositionally biased region" description="Low complexity" evidence="12">
    <location>
        <begin position="744"/>
        <end position="754"/>
    </location>
</feature>
<dbReference type="GO" id="GO:0003887">
    <property type="term" value="F:DNA-directed DNA polymerase activity"/>
    <property type="evidence" value="ECO:0007669"/>
    <property type="project" value="UniProtKB-KW"/>
</dbReference>
<dbReference type="SMART" id="SM00382">
    <property type="entry name" value="AAA"/>
    <property type="match status" value="1"/>
</dbReference>
<name>A0A3M0GA77_9ACTN</name>
<feature type="compositionally biased region" description="Low complexity" evidence="12">
    <location>
        <begin position="538"/>
        <end position="557"/>
    </location>
</feature>
<dbReference type="Pfam" id="PF12169">
    <property type="entry name" value="DNA_pol3_gamma3"/>
    <property type="match status" value="1"/>
</dbReference>
<feature type="compositionally biased region" description="Low complexity" evidence="12">
    <location>
        <begin position="765"/>
        <end position="778"/>
    </location>
</feature>
<comment type="catalytic activity">
    <reaction evidence="11">
        <text>DNA(n) + a 2'-deoxyribonucleoside 5'-triphosphate = DNA(n+1) + diphosphate</text>
        <dbReference type="Rhea" id="RHEA:22508"/>
        <dbReference type="Rhea" id="RHEA-COMP:17339"/>
        <dbReference type="Rhea" id="RHEA-COMP:17340"/>
        <dbReference type="ChEBI" id="CHEBI:33019"/>
        <dbReference type="ChEBI" id="CHEBI:61560"/>
        <dbReference type="ChEBI" id="CHEBI:173112"/>
        <dbReference type="EC" id="2.7.7.7"/>
    </reaction>
</comment>